<dbReference type="EMBL" id="JANPWB010000013">
    <property type="protein sequence ID" value="KAJ1103946.1"/>
    <property type="molecule type" value="Genomic_DNA"/>
</dbReference>
<protein>
    <submittedName>
        <fullName evidence="1">Uncharacterized protein</fullName>
    </submittedName>
</protein>
<organism evidence="1 2">
    <name type="scientific">Pleurodeles waltl</name>
    <name type="common">Iberian ribbed newt</name>
    <dbReference type="NCBI Taxonomy" id="8319"/>
    <lineage>
        <taxon>Eukaryota</taxon>
        <taxon>Metazoa</taxon>
        <taxon>Chordata</taxon>
        <taxon>Craniata</taxon>
        <taxon>Vertebrata</taxon>
        <taxon>Euteleostomi</taxon>
        <taxon>Amphibia</taxon>
        <taxon>Batrachia</taxon>
        <taxon>Caudata</taxon>
        <taxon>Salamandroidea</taxon>
        <taxon>Salamandridae</taxon>
        <taxon>Pleurodelinae</taxon>
        <taxon>Pleurodeles</taxon>
    </lineage>
</organism>
<gene>
    <name evidence="1" type="ORF">NDU88_001363</name>
</gene>
<comment type="caution">
    <text evidence="1">The sequence shown here is derived from an EMBL/GenBank/DDBJ whole genome shotgun (WGS) entry which is preliminary data.</text>
</comment>
<accession>A0AAV7MKQ3</accession>
<dbReference type="AlphaFoldDB" id="A0AAV7MKQ3"/>
<evidence type="ECO:0000313" key="1">
    <source>
        <dbReference type="EMBL" id="KAJ1103946.1"/>
    </source>
</evidence>
<reference evidence="1" key="1">
    <citation type="journal article" date="2022" name="bioRxiv">
        <title>Sequencing and chromosome-scale assembly of the giantPleurodeles waltlgenome.</title>
        <authorList>
            <person name="Brown T."/>
            <person name="Elewa A."/>
            <person name="Iarovenko S."/>
            <person name="Subramanian E."/>
            <person name="Araus A.J."/>
            <person name="Petzold A."/>
            <person name="Susuki M."/>
            <person name="Suzuki K.-i.T."/>
            <person name="Hayashi T."/>
            <person name="Toyoda A."/>
            <person name="Oliveira C."/>
            <person name="Osipova E."/>
            <person name="Leigh N.D."/>
            <person name="Simon A."/>
            <person name="Yun M.H."/>
        </authorList>
    </citation>
    <scope>NUCLEOTIDE SEQUENCE</scope>
    <source>
        <strain evidence="1">20211129_DDA</strain>
        <tissue evidence="1">Liver</tissue>
    </source>
</reference>
<keyword evidence="2" id="KW-1185">Reference proteome</keyword>
<name>A0AAV7MKQ3_PLEWA</name>
<evidence type="ECO:0000313" key="2">
    <source>
        <dbReference type="Proteomes" id="UP001066276"/>
    </source>
</evidence>
<proteinExistence type="predicted"/>
<dbReference type="Proteomes" id="UP001066276">
    <property type="component" value="Chromosome 9"/>
</dbReference>
<sequence length="98" mass="10898">MMAVQRVQKDVLECYQDSTDADPAIYSKIAATGPEGSFYLVDREKLSRSLVDQSADTTVVPAIMMLHRDITARISFVFMGSLAMLERAASRYGKLISF</sequence>